<name>A0A0N0GHV0_PSESX</name>
<dbReference type="PATRIC" id="fig|81035.3.peg.478"/>
<dbReference type="SUPFAM" id="SSF51306">
    <property type="entry name" value="LexA/Signal peptidase"/>
    <property type="match status" value="1"/>
</dbReference>
<dbReference type="Pfam" id="PF00717">
    <property type="entry name" value="Peptidase_S24"/>
    <property type="match status" value="1"/>
</dbReference>
<sequence length="83" mass="8993">MQGIGIFDGDLIVVDRSLTAVHGSIVIASVNGEPLCKRLTMQGQNVVLISENPGYAPRYILEGEELVIWGVVKHGVRTFNLTS</sequence>
<dbReference type="Gene3D" id="2.10.109.10">
    <property type="entry name" value="Umud Fragment, subunit A"/>
    <property type="match status" value="1"/>
</dbReference>
<dbReference type="InterPro" id="IPR039418">
    <property type="entry name" value="LexA-like"/>
</dbReference>
<evidence type="ECO:0000313" key="3">
    <source>
        <dbReference type="Proteomes" id="UP000037891"/>
    </source>
</evidence>
<accession>A0A0N0GHV0</accession>
<dbReference type="InterPro" id="IPR015927">
    <property type="entry name" value="Peptidase_S24_S26A/B/C"/>
</dbReference>
<evidence type="ECO:0000259" key="1">
    <source>
        <dbReference type="Pfam" id="PF00717"/>
    </source>
</evidence>
<dbReference type="InterPro" id="IPR050077">
    <property type="entry name" value="LexA_repressor"/>
</dbReference>
<protein>
    <submittedName>
        <fullName evidence="2">Ultraviolet light resistance protein A</fullName>
    </submittedName>
</protein>
<organism evidence="2 3">
    <name type="scientific">Pseudomonas syringae pv. cilantro</name>
    <dbReference type="NCBI Taxonomy" id="81035"/>
    <lineage>
        <taxon>Bacteria</taxon>
        <taxon>Pseudomonadati</taxon>
        <taxon>Pseudomonadota</taxon>
        <taxon>Gammaproteobacteria</taxon>
        <taxon>Pseudomonadales</taxon>
        <taxon>Pseudomonadaceae</taxon>
        <taxon>Pseudomonas</taxon>
        <taxon>Pseudomonas syringae</taxon>
    </lineage>
</organism>
<reference evidence="2 3" key="1">
    <citation type="submission" date="2015-07" db="EMBL/GenBank/DDBJ databases">
        <authorList>
            <person name="Noorani M."/>
        </authorList>
    </citation>
    <scope>NUCLEOTIDE SEQUENCE [LARGE SCALE GENOMIC DNA]</scope>
    <source>
        <strain evidence="2 3">0788_9</strain>
    </source>
</reference>
<dbReference type="CDD" id="cd06529">
    <property type="entry name" value="S24_LexA-like"/>
    <property type="match status" value="1"/>
</dbReference>
<gene>
    <name evidence="2" type="ORF">ABJ99_0425</name>
</gene>
<feature type="domain" description="Peptidase S24/S26A/S26B/S26C" evidence="1">
    <location>
        <begin position="1"/>
        <end position="72"/>
    </location>
</feature>
<dbReference type="AlphaFoldDB" id="A0A0N0GHV0"/>
<reference evidence="2 3" key="2">
    <citation type="submission" date="2015-10" db="EMBL/GenBank/DDBJ databases">
        <title>Comparative genomics and high-throughput reverse genetic screens identify a new phytobacterial MAMP and an Arabidopsis receptor required for immune elicitation.</title>
        <authorList>
            <person name="Mott G.A."/>
            <person name="Thakur S."/>
            <person name="Wang P.W."/>
            <person name="Desveaux D."/>
            <person name="Guttman D.S."/>
        </authorList>
    </citation>
    <scope>NUCLEOTIDE SEQUENCE [LARGE SCALE GENOMIC DNA]</scope>
    <source>
        <strain evidence="2 3">0788_9</strain>
    </source>
</reference>
<comment type="caution">
    <text evidence="2">The sequence shown here is derived from an EMBL/GenBank/DDBJ whole genome shotgun (WGS) entry which is preliminary data.</text>
</comment>
<dbReference type="PANTHER" id="PTHR33516">
    <property type="entry name" value="LEXA REPRESSOR"/>
    <property type="match status" value="1"/>
</dbReference>
<dbReference type="PANTHER" id="PTHR33516:SF2">
    <property type="entry name" value="LEXA REPRESSOR-RELATED"/>
    <property type="match status" value="1"/>
</dbReference>
<evidence type="ECO:0000313" key="2">
    <source>
        <dbReference type="EMBL" id="KPC36236.1"/>
    </source>
</evidence>
<dbReference type="InterPro" id="IPR036286">
    <property type="entry name" value="LexA/Signal_pep-like_sf"/>
</dbReference>
<proteinExistence type="predicted"/>
<dbReference type="Proteomes" id="UP000037891">
    <property type="component" value="Unassembled WGS sequence"/>
</dbReference>
<dbReference type="EMBL" id="LGLN01000010">
    <property type="protein sequence ID" value="KPC36236.1"/>
    <property type="molecule type" value="Genomic_DNA"/>
</dbReference>